<dbReference type="Pfam" id="PF17293">
    <property type="entry name" value="Arm-DNA-bind_5"/>
    <property type="match status" value="1"/>
</dbReference>
<evidence type="ECO:0000313" key="4">
    <source>
        <dbReference type="EMBL" id="KAA4660246.1"/>
    </source>
</evidence>
<proteinExistence type="predicted"/>
<dbReference type="InterPro" id="IPR010998">
    <property type="entry name" value="Integrase_recombinase_N"/>
</dbReference>
<evidence type="ECO:0000313" key="5">
    <source>
        <dbReference type="Proteomes" id="UP000435985"/>
    </source>
</evidence>
<feature type="domain" description="Arm DNA-binding" evidence="3">
    <location>
        <begin position="5"/>
        <end position="97"/>
    </location>
</feature>
<comment type="caution">
    <text evidence="4">The sequence shown here is derived from an EMBL/GenBank/DDBJ whole genome shotgun (WGS) entry which is preliminary data.</text>
</comment>
<accession>A0A642C6B4</accession>
<organism evidence="4 5">
    <name type="scientific">Bacteroides ovatus</name>
    <dbReference type="NCBI Taxonomy" id="28116"/>
    <lineage>
        <taxon>Bacteria</taxon>
        <taxon>Pseudomonadati</taxon>
        <taxon>Bacteroidota</taxon>
        <taxon>Bacteroidia</taxon>
        <taxon>Bacteroidales</taxon>
        <taxon>Bacteroidaceae</taxon>
        <taxon>Bacteroides</taxon>
    </lineage>
</organism>
<feature type="non-terminal residue" evidence="4">
    <location>
        <position position="251"/>
    </location>
</feature>
<dbReference type="EMBL" id="VWFO01000105">
    <property type="protein sequence ID" value="KAA4660246.1"/>
    <property type="molecule type" value="Genomic_DNA"/>
</dbReference>
<dbReference type="InterPro" id="IPR011010">
    <property type="entry name" value="DNA_brk_join_enz"/>
</dbReference>
<dbReference type="GO" id="GO:0003677">
    <property type="term" value="F:DNA binding"/>
    <property type="evidence" value="ECO:0007669"/>
    <property type="project" value="UniProtKB-KW"/>
</dbReference>
<gene>
    <name evidence="4" type="ORF">F3B98_27215</name>
</gene>
<dbReference type="Proteomes" id="UP000435985">
    <property type="component" value="Unassembled WGS sequence"/>
</dbReference>
<evidence type="ECO:0000259" key="2">
    <source>
        <dbReference type="Pfam" id="PF13102"/>
    </source>
</evidence>
<feature type="domain" description="Phage integrase SAM-like" evidence="2">
    <location>
        <begin position="116"/>
        <end position="208"/>
    </location>
</feature>
<dbReference type="SUPFAM" id="SSF56349">
    <property type="entry name" value="DNA breaking-rejoining enzymes"/>
    <property type="match status" value="1"/>
</dbReference>
<sequence length="251" mass="30011">MISFIKRNDVANAQGLYAVRLRICKERQRRYFSLNIFADSEYWDEENECFRILKNVRDKKQKEENEKRKQYNYLLNSYRLQAQEIIDSFRREHIDWTLNQFADAFLNKSKQGKIKAYMEDHINVLRETGHVGNANCYAATLNMLEHYDSKLDKKVFSEIDIKFVNGFDIYLQKRGCKGNTRKYYFKALRSILNKAIQEKEATEKTYPFGKGGFQIAKLDEETEKRYLPVEYLNKIKNTVSEKPQREYARKL</sequence>
<protein>
    <submittedName>
        <fullName evidence="4">Site-specific integrase</fullName>
    </submittedName>
</protein>
<evidence type="ECO:0000256" key="1">
    <source>
        <dbReference type="ARBA" id="ARBA00023125"/>
    </source>
</evidence>
<name>A0A642C6B4_BACOV</name>
<evidence type="ECO:0000259" key="3">
    <source>
        <dbReference type="Pfam" id="PF17293"/>
    </source>
</evidence>
<dbReference type="Pfam" id="PF13102">
    <property type="entry name" value="Phage_int_SAM_5"/>
    <property type="match status" value="1"/>
</dbReference>
<dbReference type="InterPro" id="IPR035386">
    <property type="entry name" value="Arm-DNA-bind_5"/>
</dbReference>
<dbReference type="AlphaFoldDB" id="A0A642C6B4"/>
<reference evidence="4 5" key="1">
    <citation type="journal article" date="2019" name="Nat. Med.">
        <title>A library of human gut bacterial isolates paired with longitudinal multiomics data enables mechanistic microbiome research.</title>
        <authorList>
            <person name="Poyet M."/>
            <person name="Groussin M."/>
            <person name="Gibbons S.M."/>
            <person name="Avila-Pacheco J."/>
            <person name="Jiang X."/>
            <person name="Kearney S.M."/>
            <person name="Perrotta A.R."/>
            <person name="Berdy B."/>
            <person name="Zhao S."/>
            <person name="Lieberman T.D."/>
            <person name="Swanson P.K."/>
            <person name="Smith M."/>
            <person name="Roesemann S."/>
            <person name="Alexander J.E."/>
            <person name="Rich S.A."/>
            <person name="Livny J."/>
            <person name="Vlamakis H."/>
            <person name="Clish C."/>
            <person name="Bullock K."/>
            <person name="Deik A."/>
            <person name="Scott J."/>
            <person name="Pierce K.A."/>
            <person name="Xavier R.J."/>
            <person name="Alm E.J."/>
        </authorList>
    </citation>
    <scope>NUCLEOTIDE SEQUENCE [LARGE SCALE GENOMIC DNA]</scope>
    <source>
        <strain evidence="4 5">BIOML-A14</strain>
    </source>
</reference>
<dbReference type="Gene3D" id="1.10.150.130">
    <property type="match status" value="1"/>
</dbReference>
<keyword evidence="1" id="KW-0238">DNA-binding</keyword>
<dbReference type="InterPro" id="IPR025269">
    <property type="entry name" value="SAM-like_dom"/>
</dbReference>